<accession>A0A2H0KTK0</accession>
<dbReference type="InterPro" id="IPR023827">
    <property type="entry name" value="Peptidase_S8_Asp-AS"/>
</dbReference>
<comment type="similarity">
    <text evidence="1 6 7">Belongs to the peptidase S8 family.</text>
</comment>
<name>A0A2H0KTK0_9BACT</name>
<dbReference type="PROSITE" id="PS51892">
    <property type="entry name" value="SUBTILASE"/>
    <property type="match status" value="1"/>
</dbReference>
<reference evidence="9 10" key="1">
    <citation type="submission" date="2017-09" db="EMBL/GenBank/DDBJ databases">
        <title>Depth-based differentiation of microbial function through sediment-hosted aquifers and enrichment of novel symbionts in the deep terrestrial subsurface.</title>
        <authorList>
            <person name="Probst A.J."/>
            <person name="Ladd B."/>
            <person name="Jarett J.K."/>
            <person name="Geller-Mcgrath D.E."/>
            <person name="Sieber C.M."/>
            <person name="Emerson J.B."/>
            <person name="Anantharaman K."/>
            <person name="Thomas B.C."/>
            <person name="Malmstrom R."/>
            <person name="Stieglmeier M."/>
            <person name="Klingl A."/>
            <person name="Woyke T."/>
            <person name="Ryan C.M."/>
            <person name="Banfield J.F."/>
        </authorList>
    </citation>
    <scope>NUCLEOTIDE SEQUENCE [LARGE SCALE GENOMIC DNA]</scope>
    <source>
        <strain evidence="9">CG11_big_fil_rev_8_21_14_0_20_40_15</strain>
    </source>
</reference>
<evidence type="ECO:0000313" key="9">
    <source>
        <dbReference type="EMBL" id="PIQ75483.1"/>
    </source>
</evidence>
<evidence type="ECO:0000259" key="8">
    <source>
        <dbReference type="Pfam" id="PF00082"/>
    </source>
</evidence>
<dbReference type="InterPro" id="IPR015500">
    <property type="entry name" value="Peptidase_S8_subtilisin-rel"/>
</dbReference>
<dbReference type="GO" id="GO:0046872">
    <property type="term" value="F:metal ion binding"/>
    <property type="evidence" value="ECO:0007669"/>
    <property type="project" value="UniProtKB-KW"/>
</dbReference>
<dbReference type="CDD" id="cd07477">
    <property type="entry name" value="Peptidases_S8_Subtilisin_subset"/>
    <property type="match status" value="1"/>
</dbReference>
<dbReference type="InterPro" id="IPR036852">
    <property type="entry name" value="Peptidase_S8/S53_dom_sf"/>
</dbReference>
<dbReference type="InterPro" id="IPR034202">
    <property type="entry name" value="Subtilisin_Carlsberg-like"/>
</dbReference>
<keyword evidence="3" id="KW-0479">Metal-binding</keyword>
<evidence type="ECO:0000256" key="3">
    <source>
        <dbReference type="ARBA" id="ARBA00022723"/>
    </source>
</evidence>
<dbReference type="PROSITE" id="PS00136">
    <property type="entry name" value="SUBTILASE_ASP"/>
    <property type="match status" value="1"/>
</dbReference>
<evidence type="ECO:0000256" key="5">
    <source>
        <dbReference type="ARBA" id="ARBA00022825"/>
    </source>
</evidence>
<dbReference type="PROSITE" id="PS00137">
    <property type="entry name" value="SUBTILASE_HIS"/>
    <property type="match status" value="1"/>
</dbReference>
<keyword evidence="5 6" id="KW-0720">Serine protease</keyword>
<gene>
    <name evidence="9" type="ORF">COV84_01025</name>
</gene>
<dbReference type="GO" id="GO:0006508">
    <property type="term" value="P:proteolysis"/>
    <property type="evidence" value="ECO:0007669"/>
    <property type="project" value="UniProtKB-KW"/>
</dbReference>
<evidence type="ECO:0000256" key="2">
    <source>
        <dbReference type="ARBA" id="ARBA00022670"/>
    </source>
</evidence>
<dbReference type="PROSITE" id="PS00138">
    <property type="entry name" value="SUBTILASE_SER"/>
    <property type="match status" value="1"/>
</dbReference>
<feature type="active site" description="Charge relay system" evidence="6">
    <location>
        <position position="149"/>
    </location>
</feature>
<evidence type="ECO:0000256" key="6">
    <source>
        <dbReference type="PROSITE-ProRule" id="PRU01240"/>
    </source>
</evidence>
<keyword evidence="2 6" id="KW-0645">Protease</keyword>
<keyword evidence="4 6" id="KW-0378">Hydrolase</keyword>
<dbReference type="AlphaFoldDB" id="A0A2H0KTK0"/>
<dbReference type="EMBL" id="PCVO01000016">
    <property type="protein sequence ID" value="PIQ75483.1"/>
    <property type="molecule type" value="Genomic_DNA"/>
</dbReference>
<dbReference type="PANTHER" id="PTHR43806">
    <property type="entry name" value="PEPTIDASE S8"/>
    <property type="match status" value="1"/>
</dbReference>
<dbReference type="InterPro" id="IPR050131">
    <property type="entry name" value="Peptidase_S8_subtilisin-like"/>
</dbReference>
<dbReference type="InterPro" id="IPR000209">
    <property type="entry name" value="Peptidase_S8/S53_dom"/>
</dbReference>
<evidence type="ECO:0000256" key="1">
    <source>
        <dbReference type="ARBA" id="ARBA00011073"/>
    </source>
</evidence>
<dbReference type="Pfam" id="PF00082">
    <property type="entry name" value="Peptidase_S8"/>
    <property type="match status" value="1"/>
</dbReference>
<feature type="active site" description="Charge relay system" evidence="6">
    <location>
        <position position="182"/>
    </location>
</feature>
<feature type="domain" description="Peptidase S8/S53" evidence="8">
    <location>
        <begin position="141"/>
        <end position="393"/>
    </location>
</feature>
<dbReference type="PANTHER" id="PTHR43806:SF11">
    <property type="entry name" value="CEREVISIN-RELATED"/>
    <property type="match status" value="1"/>
</dbReference>
<dbReference type="Proteomes" id="UP000229317">
    <property type="component" value="Unassembled WGS sequence"/>
</dbReference>
<evidence type="ECO:0000256" key="7">
    <source>
        <dbReference type="RuleBase" id="RU003355"/>
    </source>
</evidence>
<comment type="caution">
    <text evidence="9">The sequence shown here is derived from an EMBL/GenBank/DDBJ whole genome shotgun (WGS) entry which is preliminary data.</text>
</comment>
<dbReference type="SUPFAM" id="SSF52743">
    <property type="entry name" value="Subtilisin-like"/>
    <property type="match status" value="1"/>
</dbReference>
<dbReference type="PRINTS" id="PR00723">
    <property type="entry name" value="SUBTILISIN"/>
</dbReference>
<evidence type="ECO:0000256" key="4">
    <source>
        <dbReference type="ARBA" id="ARBA00022801"/>
    </source>
</evidence>
<proteinExistence type="inferred from homology"/>
<dbReference type="InterPro" id="IPR022398">
    <property type="entry name" value="Peptidase_S8_His-AS"/>
</dbReference>
<feature type="active site" description="Charge relay system" evidence="6">
    <location>
        <position position="337"/>
    </location>
</feature>
<dbReference type="GO" id="GO:0004252">
    <property type="term" value="F:serine-type endopeptidase activity"/>
    <property type="evidence" value="ECO:0007669"/>
    <property type="project" value="UniProtKB-UniRule"/>
</dbReference>
<protein>
    <submittedName>
        <fullName evidence="9">Peptidase S8</fullName>
    </submittedName>
</protein>
<sequence length="403" mass="42060">MKRRFSILLVSAVIVGLTLSLFEAALVSQAAPEPTQRKIVVFQTWFVNDVAQDELINRLGGAKIKDLNLISAKAVHLPPRAEAALARQFGVLRIDDDVVVEALVRGGIAAKKPAPTQPSEVLPWGVDRIDADLVQGTTTGDPIKVAIVDTGIDVKHPDLKDNLKGGVSTIGYTTSYNDDNGHGTHVAGIVAALNNDIGVVGVAPEANLYAVKVLDRRGSGYLSDVIEGLDWAVANGMQVVNMSLGTSAYNKSFEDAVKKVNAAGITQVAAAGNSGPGDNTVTYPAKFTEVIAVSATDKFDTIASWSSRGPEIDLAAPGVSIYSTYKGSTYKTLSGTSMAAPHVTGAAALVLTQTAKCDTDLSGSCSPAEVQQRLETTVEDLGIVGRDGLYGSGLVDAEAAVIE</sequence>
<dbReference type="InterPro" id="IPR023828">
    <property type="entry name" value="Peptidase_S8_Ser-AS"/>
</dbReference>
<dbReference type="Gene3D" id="3.40.50.200">
    <property type="entry name" value="Peptidase S8/S53 domain"/>
    <property type="match status" value="1"/>
</dbReference>
<evidence type="ECO:0000313" key="10">
    <source>
        <dbReference type="Proteomes" id="UP000229317"/>
    </source>
</evidence>
<organism evidence="9 10">
    <name type="scientific">Candidatus Portnoybacteria bacterium CG11_big_fil_rev_8_21_14_0_20_40_15</name>
    <dbReference type="NCBI Taxonomy" id="1974817"/>
    <lineage>
        <taxon>Bacteria</taxon>
        <taxon>Candidatus Portnoyibacteriota</taxon>
    </lineage>
</organism>